<name>A0ABZ0W5R9_9BACT</name>
<dbReference type="InterPro" id="IPR002909">
    <property type="entry name" value="IPT_dom"/>
</dbReference>
<dbReference type="SMART" id="SM00429">
    <property type="entry name" value="IPT"/>
    <property type="match status" value="1"/>
</dbReference>
<dbReference type="Gene3D" id="2.60.40.10">
    <property type="entry name" value="Immunoglobulins"/>
    <property type="match status" value="1"/>
</dbReference>
<dbReference type="InterPro" id="IPR013783">
    <property type="entry name" value="Ig-like_fold"/>
</dbReference>
<protein>
    <submittedName>
        <fullName evidence="2">IPT/TIG domain-containing protein</fullName>
    </submittedName>
</protein>
<organism evidence="2 3">
    <name type="scientific">Niabella yanshanensis</name>
    <dbReference type="NCBI Taxonomy" id="577386"/>
    <lineage>
        <taxon>Bacteria</taxon>
        <taxon>Pseudomonadati</taxon>
        <taxon>Bacteroidota</taxon>
        <taxon>Chitinophagia</taxon>
        <taxon>Chitinophagales</taxon>
        <taxon>Chitinophagaceae</taxon>
        <taxon>Niabella</taxon>
    </lineage>
</organism>
<dbReference type="CDD" id="cd00603">
    <property type="entry name" value="IPT_PCSR"/>
    <property type="match status" value="1"/>
</dbReference>
<evidence type="ECO:0000313" key="2">
    <source>
        <dbReference type="EMBL" id="WQD37889.1"/>
    </source>
</evidence>
<dbReference type="PANTHER" id="PTHR13833:SF71">
    <property type="entry name" value="NHL DOMAIN-CONTAINING PROTEIN"/>
    <property type="match status" value="1"/>
</dbReference>
<dbReference type="EMBL" id="CP139960">
    <property type="protein sequence ID" value="WQD37889.1"/>
    <property type="molecule type" value="Genomic_DNA"/>
</dbReference>
<proteinExistence type="predicted"/>
<dbReference type="Pfam" id="PF01833">
    <property type="entry name" value="TIG"/>
    <property type="match status" value="1"/>
</dbReference>
<gene>
    <name evidence="2" type="ORF">U0035_19675</name>
</gene>
<dbReference type="PANTHER" id="PTHR13833">
    <property type="match status" value="1"/>
</dbReference>
<dbReference type="RefSeq" id="WP_114790640.1">
    <property type="nucleotide sequence ID" value="NZ_CP139960.1"/>
</dbReference>
<dbReference type="InterPro" id="IPR011042">
    <property type="entry name" value="6-blade_b-propeller_TolB-like"/>
</dbReference>
<dbReference type="InterPro" id="IPR014756">
    <property type="entry name" value="Ig_E-set"/>
</dbReference>
<sequence length="441" mass="49811">MKRNFLLHFKYLWGIIASLFIVFACKKDEAAQKDRPIPFDPSKPVTIERFTPDSGGVTTQMVIYGSNFGTDTSQIKVYINDKRAPLIGSSGSILYVLVPSKAGTGDVRVVMGTGADTKEVKSTMPFRYIFRPSVSTLAGFTNERGESSIVDGDIKKAQFEEPYWLCFDQHKNIYLLEESRGLRFIDSALTTVKTLFRSGNGLSRVRTLSFNPTWDTLYVTNDQGDDRGISSVVLTPISGFTRWNALTYSKQCNGGDVQPQTGDYFINSYANGQVYQWDRGTKSLKELYRVGDNQWEFNIQFAPSGDFAYLVAVNRHYILKADYNRQTRTLESPVHFVGQRSSAGYQDGVGTAAKFNEPHQGAFDEFDNFYVCDRMNHVIRKITPDGVVSTFAGRPNQYGYTDGALRDARFDRPHGIIYNKDIGTFYIADQKNRRIRVITTE</sequence>
<reference evidence="2 3" key="1">
    <citation type="submission" date="2023-12" db="EMBL/GenBank/DDBJ databases">
        <title>Genome sequencing and assembly of bacterial species from a model synthetic community.</title>
        <authorList>
            <person name="Hogle S.L."/>
        </authorList>
    </citation>
    <scope>NUCLEOTIDE SEQUENCE [LARGE SCALE GENOMIC DNA]</scope>
    <source>
        <strain evidence="2 3">HAMBI_3031</strain>
    </source>
</reference>
<dbReference type="PROSITE" id="PS51257">
    <property type="entry name" value="PROKAR_LIPOPROTEIN"/>
    <property type="match status" value="1"/>
</dbReference>
<feature type="domain" description="IPT/TIG" evidence="1">
    <location>
        <begin position="44"/>
        <end position="129"/>
    </location>
</feature>
<dbReference type="SUPFAM" id="SSF63829">
    <property type="entry name" value="Calcium-dependent phosphotriesterase"/>
    <property type="match status" value="1"/>
</dbReference>
<dbReference type="Gene3D" id="2.120.10.30">
    <property type="entry name" value="TolB, C-terminal domain"/>
    <property type="match status" value="1"/>
</dbReference>
<evidence type="ECO:0000313" key="3">
    <source>
        <dbReference type="Proteomes" id="UP001325680"/>
    </source>
</evidence>
<keyword evidence="3" id="KW-1185">Reference proteome</keyword>
<dbReference type="Proteomes" id="UP001325680">
    <property type="component" value="Chromosome"/>
</dbReference>
<evidence type="ECO:0000259" key="1">
    <source>
        <dbReference type="SMART" id="SM00429"/>
    </source>
</evidence>
<accession>A0ABZ0W5R9</accession>
<dbReference type="SUPFAM" id="SSF81296">
    <property type="entry name" value="E set domains"/>
    <property type="match status" value="1"/>
</dbReference>